<evidence type="ECO:0000313" key="2">
    <source>
        <dbReference type="EMBL" id="CAL1390233.1"/>
    </source>
</evidence>
<organism evidence="2 3">
    <name type="scientific">Linum trigynum</name>
    <dbReference type="NCBI Taxonomy" id="586398"/>
    <lineage>
        <taxon>Eukaryota</taxon>
        <taxon>Viridiplantae</taxon>
        <taxon>Streptophyta</taxon>
        <taxon>Embryophyta</taxon>
        <taxon>Tracheophyta</taxon>
        <taxon>Spermatophyta</taxon>
        <taxon>Magnoliopsida</taxon>
        <taxon>eudicotyledons</taxon>
        <taxon>Gunneridae</taxon>
        <taxon>Pentapetalae</taxon>
        <taxon>rosids</taxon>
        <taxon>fabids</taxon>
        <taxon>Malpighiales</taxon>
        <taxon>Linaceae</taxon>
        <taxon>Linum</taxon>
    </lineage>
</organism>
<evidence type="ECO:0000313" key="3">
    <source>
        <dbReference type="Proteomes" id="UP001497516"/>
    </source>
</evidence>
<name>A0AAV2EX82_9ROSI</name>
<dbReference type="EMBL" id="OZ034818">
    <property type="protein sequence ID" value="CAL1390233.1"/>
    <property type="molecule type" value="Genomic_DNA"/>
</dbReference>
<dbReference type="Proteomes" id="UP001497516">
    <property type="component" value="Chromosome 5"/>
</dbReference>
<sequence>MSLPRHAYSRHHQFGLLFLPPPPLRLPYCPAGDHYCRGEAAAEPQVCRLWEGLLILQALGDHKASHRKSISGAKIEVAAQSTSSTTTTSTVAAATTSGSGTPSISSRHRLDH</sequence>
<keyword evidence="3" id="KW-1185">Reference proteome</keyword>
<evidence type="ECO:0000256" key="1">
    <source>
        <dbReference type="SAM" id="MobiDB-lite"/>
    </source>
</evidence>
<reference evidence="2 3" key="1">
    <citation type="submission" date="2024-04" db="EMBL/GenBank/DDBJ databases">
        <authorList>
            <person name="Fracassetti M."/>
        </authorList>
    </citation>
    <scope>NUCLEOTIDE SEQUENCE [LARGE SCALE GENOMIC DNA]</scope>
</reference>
<protein>
    <submittedName>
        <fullName evidence="2">Uncharacterized protein</fullName>
    </submittedName>
</protein>
<proteinExistence type="predicted"/>
<feature type="region of interest" description="Disordered" evidence="1">
    <location>
        <begin position="76"/>
        <end position="112"/>
    </location>
</feature>
<gene>
    <name evidence="2" type="ORF">LTRI10_LOCUS31035</name>
</gene>
<dbReference type="AlphaFoldDB" id="A0AAV2EX82"/>
<accession>A0AAV2EX82</accession>
<feature type="compositionally biased region" description="Low complexity" evidence="1">
    <location>
        <begin position="78"/>
        <end position="105"/>
    </location>
</feature>